<dbReference type="SMART" id="SM00245">
    <property type="entry name" value="TSPc"/>
    <property type="match status" value="1"/>
</dbReference>
<keyword evidence="3 5" id="KW-0378">Hydrolase</keyword>
<sequence>MKKHVRRWMLVAAVAAGAAAAILSGPTRHNSAVAAPAQVAVASADQLATVEQLKAEAFRALRIGEFAKVGELLDKARGISKDDATLEKMAGWTKEFETQRQGFASERQKQYEKAVEDVKKLQAAGKTVYVPDAAARAFLLAPDKKAFRAEGWVDELIKGAITHAEEYEKKEQWLKALRLYSDLGSLEPAQPVWKERLKTVTRRVRLLALYTPETLKEIQQAESKEREAADEILKPTTQPATKPAKPEAEDNFKIDWKETLRGIRMDMLWDALVDARNNYYRDTNYKALAMGGLNGLRVLVTTQGLDKAFPKLGEEAKREAFLNLLNERIAANKDATVANEQLVLRDTLARIKAENLRTIGLPEEVLVSEFADGAFAELDPFTSMIWPNDLEEFRKSTQGEFFGVGIQIQNDDDGSLKVVSPLEDTPAFKAGIKAGDIITHINGKNAKGISTNQAVRTITGPKGTVVNLTVRSPDGVSKDYAIKRDVIKVISIKGYTHLPGGGWDYYIDADTKIAYIRLTNFTAETSKELDAAVAKLSESGAKGVILDLRYNPGGLLTAATEVCDKFLTDGVIVSTRPDRETGNPHTVARAKKDADESHLPLVVLVNQYSASASEIVSGALKDQKRATIVGERTFGKGSVQMLFPLTDRSALLKLTTSHYYLPAGKCIHREENSTDWGVEPDLTVEMTPEQMRAAINARQEHDVLRDGAAPATKPAVATDKNLLSSDPQLSAAVLLLRLELADAKAKT</sequence>
<evidence type="ECO:0000256" key="4">
    <source>
        <dbReference type="ARBA" id="ARBA00022825"/>
    </source>
</evidence>
<dbReference type="GO" id="GO:0007165">
    <property type="term" value="P:signal transduction"/>
    <property type="evidence" value="ECO:0007669"/>
    <property type="project" value="TreeGrafter"/>
</dbReference>
<dbReference type="InterPro" id="IPR004447">
    <property type="entry name" value="Peptidase_S41A"/>
</dbReference>
<dbReference type="Gene3D" id="2.30.42.10">
    <property type="match status" value="1"/>
</dbReference>
<dbReference type="KEGG" id="hbs:IPV69_17995"/>
<dbReference type="InterPro" id="IPR005151">
    <property type="entry name" value="Tail-specific_protease"/>
</dbReference>
<dbReference type="GO" id="GO:0030288">
    <property type="term" value="C:outer membrane-bounded periplasmic space"/>
    <property type="evidence" value="ECO:0007669"/>
    <property type="project" value="TreeGrafter"/>
</dbReference>
<dbReference type="Pfam" id="PF03572">
    <property type="entry name" value="Peptidase_S41"/>
    <property type="match status" value="1"/>
</dbReference>
<dbReference type="SMART" id="SM00228">
    <property type="entry name" value="PDZ"/>
    <property type="match status" value="1"/>
</dbReference>
<dbReference type="SUPFAM" id="SSF50156">
    <property type="entry name" value="PDZ domain-like"/>
    <property type="match status" value="1"/>
</dbReference>
<dbReference type="AlphaFoldDB" id="A0A7M2WUD1"/>
<dbReference type="EMBL" id="CP063458">
    <property type="protein sequence ID" value="QOV88140.1"/>
    <property type="molecule type" value="Genomic_DNA"/>
</dbReference>
<evidence type="ECO:0000256" key="3">
    <source>
        <dbReference type="ARBA" id="ARBA00022801"/>
    </source>
</evidence>
<dbReference type="SUPFAM" id="SSF52096">
    <property type="entry name" value="ClpP/crotonase"/>
    <property type="match status" value="1"/>
</dbReference>
<dbReference type="Gene3D" id="3.90.226.10">
    <property type="entry name" value="2-enoyl-CoA Hydratase, Chain A, domain 1"/>
    <property type="match status" value="1"/>
</dbReference>
<dbReference type="PROSITE" id="PS50106">
    <property type="entry name" value="PDZ"/>
    <property type="match status" value="1"/>
</dbReference>
<evidence type="ECO:0000259" key="7">
    <source>
        <dbReference type="PROSITE" id="PS50106"/>
    </source>
</evidence>
<evidence type="ECO:0000256" key="6">
    <source>
        <dbReference type="SAM" id="SignalP"/>
    </source>
</evidence>
<evidence type="ECO:0000256" key="2">
    <source>
        <dbReference type="ARBA" id="ARBA00022670"/>
    </source>
</evidence>
<gene>
    <name evidence="8" type="ORF">IPV69_17995</name>
</gene>
<dbReference type="CDD" id="cd07560">
    <property type="entry name" value="Peptidase_S41_CPP"/>
    <property type="match status" value="1"/>
</dbReference>
<protein>
    <submittedName>
        <fullName evidence="8">S41 family peptidase</fullName>
    </submittedName>
</protein>
<keyword evidence="4 5" id="KW-0720">Serine protease</keyword>
<evidence type="ECO:0000313" key="8">
    <source>
        <dbReference type="EMBL" id="QOV88140.1"/>
    </source>
</evidence>
<feature type="domain" description="PDZ" evidence="7">
    <location>
        <begin position="390"/>
        <end position="473"/>
    </location>
</feature>
<dbReference type="InterPro" id="IPR001478">
    <property type="entry name" value="PDZ"/>
</dbReference>
<reference evidence="8 9" key="1">
    <citation type="submission" date="2020-10" db="EMBL/GenBank/DDBJ databases">
        <title>Wide distribution of Phycisphaera-like planctomycetes from WD2101 soil group in peatlands and genome analysis of the first cultivated representative.</title>
        <authorList>
            <person name="Dedysh S.N."/>
            <person name="Beletsky A.V."/>
            <person name="Ivanova A."/>
            <person name="Kulichevskaya I.S."/>
            <person name="Suzina N.E."/>
            <person name="Philippov D.A."/>
            <person name="Rakitin A.L."/>
            <person name="Mardanov A.V."/>
            <person name="Ravin N.V."/>
        </authorList>
    </citation>
    <scope>NUCLEOTIDE SEQUENCE [LARGE SCALE GENOMIC DNA]</scope>
    <source>
        <strain evidence="8 9">M1803</strain>
    </source>
</reference>
<keyword evidence="9" id="KW-1185">Reference proteome</keyword>
<dbReference type="Gene3D" id="1.25.40.10">
    <property type="entry name" value="Tetratricopeptide repeat domain"/>
    <property type="match status" value="1"/>
</dbReference>
<dbReference type="RefSeq" id="WP_206291110.1">
    <property type="nucleotide sequence ID" value="NZ_CP063458.1"/>
</dbReference>
<evidence type="ECO:0000256" key="5">
    <source>
        <dbReference type="RuleBase" id="RU004404"/>
    </source>
</evidence>
<dbReference type="PANTHER" id="PTHR32060">
    <property type="entry name" value="TAIL-SPECIFIC PROTEASE"/>
    <property type="match status" value="1"/>
</dbReference>
<dbReference type="NCBIfam" id="TIGR00225">
    <property type="entry name" value="prc"/>
    <property type="match status" value="1"/>
</dbReference>
<keyword evidence="2 5" id="KW-0645">Protease</keyword>
<feature type="signal peptide" evidence="6">
    <location>
        <begin position="1"/>
        <end position="20"/>
    </location>
</feature>
<proteinExistence type="inferred from homology"/>
<dbReference type="InterPro" id="IPR036034">
    <property type="entry name" value="PDZ_sf"/>
</dbReference>
<dbReference type="InterPro" id="IPR006311">
    <property type="entry name" value="TAT_signal"/>
</dbReference>
<keyword evidence="6" id="KW-0732">Signal</keyword>
<dbReference type="PANTHER" id="PTHR32060:SF30">
    <property type="entry name" value="CARBOXY-TERMINAL PROCESSING PROTEASE CTPA"/>
    <property type="match status" value="1"/>
</dbReference>
<name>A0A7M2WUD1_9BACT</name>
<evidence type="ECO:0000313" key="9">
    <source>
        <dbReference type="Proteomes" id="UP000593765"/>
    </source>
</evidence>
<dbReference type="InterPro" id="IPR029045">
    <property type="entry name" value="ClpP/crotonase-like_dom_sf"/>
</dbReference>
<evidence type="ECO:0000256" key="1">
    <source>
        <dbReference type="ARBA" id="ARBA00009179"/>
    </source>
</evidence>
<dbReference type="PROSITE" id="PS51318">
    <property type="entry name" value="TAT"/>
    <property type="match status" value="1"/>
</dbReference>
<dbReference type="Proteomes" id="UP000593765">
    <property type="component" value="Chromosome"/>
</dbReference>
<dbReference type="GO" id="GO:0004175">
    <property type="term" value="F:endopeptidase activity"/>
    <property type="evidence" value="ECO:0007669"/>
    <property type="project" value="TreeGrafter"/>
</dbReference>
<dbReference type="Gene3D" id="3.30.750.44">
    <property type="match status" value="1"/>
</dbReference>
<dbReference type="GO" id="GO:0008236">
    <property type="term" value="F:serine-type peptidase activity"/>
    <property type="evidence" value="ECO:0007669"/>
    <property type="project" value="UniProtKB-KW"/>
</dbReference>
<organism evidence="8 9">
    <name type="scientific">Humisphaera borealis</name>
    <dbReference type="NCBI Taxonomy" id="2807512"/>
    <lineage>
        <taxon>Bacteria</taxon>
        <taxon>Pseudomonadati</taxon>
        <taxon>Planctomycetota</taxon>
        <taxon>Phycisphaerae</taxon>
        <taxon>Tepidisphaerales</taxon>
        <taxon>Tepidisphaeraceae</taxon>
        <taxon>Humisphaera</taxon>
    </lineage>
</organism>
<comment type="similarity">
    <text evidence="1 5">Belongs to the peptidase S41A family.</text>
</comment>
<dbReference type="Pfam" id="PF00595">
    <property type="entry name" value="PDZ"/>
    <property type="match status" value="1"/>
</dbReference>
<dbReference type="GO" id="GO:0006508">
    <property type="term" value="P:proteolysis"/>
    <property type="evidence" value="ECO:0007669"/>
    <property type="project" value="UniProtKB-KW"/>
</dbReference>
<dbReference type="InterPro" id="IPR011990">
    <property type="entry name" value="TPR-like_helical_dom_sf"/>
</dbReference>
<feature type="chain" id="PRO_5034019935" evidence="6">
    <location>
        <begin position="21"/>
        <end position="747"/>
    </location>
</feature>
<dbReference type="CDD" id="cd06782">
    <property type="entry name" value="cpPDZ_CPP-like"/>
    <property type="match status" value="1"/>
</dbReference>
<accession>A0A7M2WUD1</accession>
<dbReference type="FunFam" id="2.30.42.10:FF:000063">
    <property type="entry name" value="Peptidase, S41 family"/>
    <property type="match status" value="1"/>
</dbReference>